<comment type="caution">
    <text evidence="2">The sequence shown here is derived from an EMBL/GenBank/DDBJ whole genome shotgun (WGS) entry which is preliminary data.</text>
</comment>
<dbReference type="EMBL" id="ASYR01000018">
    <property type="protein sequence ID" value="KAF0648992.1"/>
    <property type="molecule type" value="Genomic_DNA"/>
</dbReference>
<dbReference type="Proteomes" id="UP000731519">
    <property type="component" value="Unassembled WGS sequence"/>
</dbReference>
<feature type="region of interest" description="Disordered" evidence="1">
    <location>
        <begin position="1"/>
        <end position="36"/>
    </location>
</feature>
<accession>A0ABQ6XTS4</accession>
<evidence type="ECO:0000313" key="2">
    <source>
        <dbReference type="EMBL" id="KAF0648992.1"/>
    </source>
</evidence>
<evidence type="ECO:0000256" key="1">
    <source>
        <dbReference type="SAM" id="MobiDB-lite"/>
    </source>
</evidence>
<keyword evidence="3" id="KW-1185">Reference proteome</keyword>
<protein>
    <submittedName>
        <fullName evidence="2">Uncharacterized protein</fullName>
    </submittedName>
</protein>
<reference evidence="2 3" key="1">
    <citation type="submission" date="2013-05" db="EMBL/GenBank/DDBJ databases">
        <title>Genome Sequence of Streptomyces fradiae.</title>
        <authorList>
            <person name="Kirby R."/>
        </authorList>
    </citation>
    <scope>NUCLEOTIDE SEQUENCE [LARGE SCALE GENOMIC DNA]</scope>
    <source>
        <strain evidence="2 3">ATCC 10745</strain>
    </source>
</reference>
<gene>
    <name evidence="2" type="ORF">K701_15560</name>
</gene>
<organism evidence="2 3">
    <name type="scientific">Streptomyces fradiae ATCC 10745 = DSM 40063</name>
    <dbReference type="NCBI Taxonomy" id="1319510"/>
    <lineage>
        <taxon>Bacteria</taxon>
        <taxon>Bacillati</taxon>
        <taxon>Actinomycetota</taxon>
        <taxon>Actinomycetes</taxon>
        <taxon>Kitasatosporales</taxon>
        <taxon>Streptomycetaceae</taxon>
        <taxon>Streptomyces</taxon>
    </lineage>
</organism>
<sequence>MPDGGCPEAPQGAVRGVPVPGSAASPGADRRRVAGQ</sequence>
<name>A0ABQ6XTS4_STRFR</name>
<evidence type="ECO:0000313" key="3">
    <source>
        <dbReference type="Proteomes" id="UP000731519"/>
    </source>
</evidence>
<proteinExistence type="predicted"/>